<name>A0ABR3FBW4_9AGAR</name>
<keyword evidence="2" id="KW-1185">Reference proteome</keyword>
<comment type="caution">
    <text evidence="1">The sequence shown here is derived from an EMBL/GenBank/DDBJ whole genome shotgun (WGS) entry which is preliminary data.</text>
</comment>
<evidence type="ECO:0000313" key="2">
    <source>
        <dbReference type="Proteomes" id="UP001465976"/>
    </source>
</evidence>
<organism evidence="1 2">
    <name type="scientific">Marasmius crinis-equi</name>
    <dbReference type="NCBI Taxonomy" id="585013"/>
    <lineage>
        <taxon>Eukaryota</taxon>
        <taxon>Fungi</taxon>
        <taxon>Dikarya</taxon>
        <taxon>Basidiomycota</taxon>
        <taxon>Agaricomycotina</taxon>
        <taxon>Agaricomycetes</taxon>
        <taxon>Agaricomycetidae</taxon>
        <taxon>Agaricales</taxon>
        <taxon>Marasmiineae</taxon>
        <taxon>Marasmiaceae</taxon>
        <taxon>Marasmius</taxon>
    </lineage>
</organism>
<evidence type="ECO:0000313" key="1">
    <source>
        <dbReference type="EMBL" id="KAL0572581.1"/>
    </source>
</evidence>
<dbReference type="EMBL" id="JBAHYK010000612">
    <property type="protein sequence ID" value="KAL0572581.1"/>
    <property type="molecule type" value="Genomic_DNA"/>
</dbReference>
<dbReference type="Proteomes" id="UP001465976">
    <property type="component" value="Unassembled WGS sequence"/>
</dbReference>
<sequence length="116" mass="12788">MYSLATHPIRGEPYRFNLASQLCAPALPTSPEITSDSLSPPFLLYWASRNERFRACERHLVGPGVEVELTEREVSTAEAKPLVGSQPVLTDDDLDGIPPLLDVEDDIVEKAVKSKL</sequence>
<gene>
    <name evidence="1" type="ORF">V5O48_009385</name>
</gene>
<reference evidence="1 2" key="1">
    <citation type="submission" date="2024-02" db="EMBL/GenBank/DDBJ databases">
        <title>A draft genome for the cacao thread blight pathogen Marasmius crinis-equi.</title>
        <authorList>
            <person name="Cohen S.P."/>
            <person name="Baruah I.K."/>
            <person name="Amoako-Attah I."/>
            <person name="Bukari Y."/>
            <person name="Meinhardt L.W."/>
            <person name="Bailey B.A."/>
        </authorList>
    </citation>
    <scope>NUCLEOTIDE SEQUENCE [LARGE SCALE GENOMIC DNA]</scope>
    <source>
        <strain evidence="1 2">GH-76</strain>
    </source>
</reference>
<accession>A0ABR3FBW4</accession>
<protein>
    <submittedName>
        <fullName evidence="1">Uncharacterized protein</fullName>
    </submittedName>
</protein>
<proteinExistence type="predicted"/>